<protein>
    <recommendedName>
        <fullName evidence="5">RNA polymerase sigma factor RpoD</fullName>
    </recommendedName>
    <alternativeName>
        <fullName evidence="5">Sigma-70</fullName>
    </alternativeName>
</protein>
<reference evidence="9" key="1">
    <citation type="submission" date="2016-01" db="EMBL/GenBank/DDBJ databases">
        <authorList>
            <person name="Peeters C."/>
        </authorList>
    </citation>
    <scope>NUCLEOTIDE SEQUENCE [LARGE SCALE GENOMIC DNA]</scope>
    <source>
        <strain evidence="9">LMG 22940</strain>
    </source>
</reference>
<dbReference type="InterPro" id="IPR007627">
    <property type="entry name" value="RNA_pol_sigma70_r2"/>
</dbReference>
<dbReference type="PROSITE" id="PS00715">
    <property type="entry name" value="SIGMA70_1"/>
    <property type="match status" value="1"/>
</dbReference>
<dbReference type="InterPro" id="IPR050239">
    <property type="entry name" value="Sigma-70_RNA_pol_init_factors"/>
</dbReference>
<dbReference type="InterPro" id="IPR028630">
    <property type="entry name" value="Sigma70_RpoD"/>
</dbReference>
<comment type="similarity">
    <text evidence="5">Belongs to the sigma-70 factor family. RpoD/SigA subfamily.</text>
</comment>
<feature type="region of interest" description="Sigma-70 factor domain-3" evidence="5">
    <location>
        <begin position="589"/>
        <end position="665"/>
    </location>
</feature>
<comment type="subunit">
    <text evidence="5">Interacts transiently with the RNA polymerase catalytic core.</text>
</comment>
<feature type="region of interest" description="Disordered" evidence="6">
    <location>
        <begin position="76"/>
        <end position="131"/>
    </location>
</feature>
<dbReference type="Pfam" id="PF04539">
    <property type="entry name" value="Sigma70_r3"/>
    <property type="match status" value="1"/>
</dbReference>
<comment type="subcellular location">
    <subcellularLocation>
        <location evidence="5">Cytoplasm</location>
    </subcellularLocation>
</comment>
<evidence type="ECO:0000256" key="2">
    <source>
        <dbReference type="ARBA" id="ARBA00023082"/>
    </source>
</evidence>
<feature type="compositionally biased region" description="Polar residues" evidence="6">
    <location>
        <begin position="91"/>
        <end position="104"/>
    </location>
</feature>
<keyword evidence="2 5" id="KW-0731">Sigma factor</keyword>
<dbReference type="Pfam" id="PF04545">
    <property type="entry name" value="Sigma70_r4"/>
    <property type="match status" value="1"/>
</dbReference>
<evidence type="ECO:0000313" key="9">
    <source>
        <dbReference type="EMBL" id="SAL84560.1"/>
    </source>
</evidence>
<dbReference type="AlphaFoldDB" id="A0A158KVC6"/>
<feature type="domain" description="RNA polymerase sigma-70" evidence="8">
    <location>
        <begin position="703"/>
        <end position="729"/>
    </location>
</feature>
<dbReference type="NCBIfam" id="TIGR02937">
    <property type="entry name" value="sigma70-ECF"/>
    <property type="match status" value="1"/>
</dbReference>
<dbReference type="InterPro" id="IPR007127">
    <property type="entry name" value="RNA_pol_sigma_70_r1_1"/>
</dbReference>
<keyword evidence="10" id="KW-1185">Reference proteome</keyword>
<dbReference type="FunFam" id="1.10.601.10:FF:000001">
    <property type="entry name" value="RNA polymerase sigma factor SigA"/>
    <property type="match status" value="1"/>
</dbReference>
<dbReference type="InterPro" id="IPR042189">
    <property type="entry name" value="RNA_pol_sigma_70_r1_1_sf"/>
</dbReference>
<comment type="caution">
    <text evidence="9">The sequence shown here is derived from an EMBL/GenBank/DDBJ whole genome shotgun (WGS) entry which is preliminary data.</text>
</comment>
<feature type="region of interest" description="Sigma-70 factor domain-2" evidence="5">
    <location>
        <begin position="510"/>
        <end position="580"/>
    </location>
</feature>
<dbReference type="InterPro" id="IPR013324">
    <property type="entry name" value="RNA_pol_sigma_r3/r4-like"/>
</dbReference>
<dbReference type="InterPro" id="IPR007624">
    <property type="entry name" value="RNA_pol_sigma70_r3"/>
</dbReference>
<evidence type="ECO:0000256" key="5">
    <source>
        <dbReference type="HAMAP-Rule" id="MF_00963"/>
    </source>
</evidence>
<dbReference type="Pfam" id="PF03979">
    <property type="entry name" value="Sigma70_r1_1"/>
    <property type="match status" value="1"/>
</dbReference>
<keyword evidence="4 5" id="KW-0804">Transcription</keyword>
<feature type="DNA-binding region" description="H-T-H motif" evidence="5">
    <location>
        <begin position="704"/>
        <end position="723"/>
    </location>
</feature>
<dbReference type="GO" id="GO:0016987">
    <property type="term" value="F:sigma factor activity"/>
    <property type="evidence" value="ECO:0007669"/>
    <property type="project" value="UniProtKB-UniRule"/>
</dbReference>
<dbReference type="GO" id="GO:0006352">
    <property type="term" value="P:DNA-templated transcription initiation"/>
    <property type="evidence" value="ECO:0007669"/>
    <property type="project" value="UniProtKB-UniRule"/>
</dbReference>
<evidence type="ECO:0000256" key="6">
    <source>
        <dbReference type="SAM" id="MobiDB-lite"/>
    </source>
</evidence>
<dbReference type="Pfam" id="PF04546">
    <property type="entry name" value="Sigma70_ner"/>
    <property type="match status" value="1"/>
</dbReference>
<dbReference type="InterPro" id="IPR007630">
    <property type="entry name" value="RNA_pol_sigma70_r4"/>
</dbReference>
<evidence type="ECO:0000256" key="4">
    <source>
        <dbReference type="ARBA" id="ARBA00023163"/>
    </source>
</evidence>
<dbReference type="PRINTS" id="PR00046">
    <property type="entry name" value="SIGMA70FCT"/>
</dbReference>
<dbReference type="InterPro" id="IPR036388">
    <property type="entry name" value="WH-like_DNA-bd_sf"/>
</dbReference>
<dbReference type="Gene3D" id="1.10.220.120">
    <property type="entry name" value="Sigma-70 factor, region 1.1"/>
    <property type="match status" value="1"/>
</dbReference>
<dbReference type="SUPFAM" id="SSF88946">
    <property type="entry name" value="Sigma2 domain of RNA polymerase sigma factors"/>
    <property type="match status" value="1"/>
</dbReference>
<evidence type="ECO:0000313" key="10">
    <source>
        <dbReference type="Proteomes" id="UP000054770"/>
    </source>
</evidence>
<keyword evidence="5" id="KW-0963">Cytoplasm</keyword>
<evidence type="ECO:0000256" key="3">
    <source>
        <dbReference type="ARBA" id="ARBA00023125"/>
    </source>
</evidence>
<dbReference type="InterPro" id="IPR013325">
    <property type="entry name" value="RNA_pol_sigma_r2"/>
</dbReference>
<dbReference type="InterPro" id="IPR009042">
    <property type="entry name" value="RNA_pol_sigma70_r1_2"/>
</dbReference>
<dbReference type="Gene3D" id="1.10.601.10">
    <property type="entry name" value="RNA Polymerase Primary Sigma Factor"/>
    <property type="match status" value="1"/>
</dbReference>
<feature type="short sequence motif" description="Interaction with polymerase core subunit RpoC" evidence="5">
    <location>
        <begin position="534"/>
        <end position="537"/>
    </location>
</feature>
<dbReference type="InterPro" id="IPR014284">
    <property type="entry name" value="RNA_pol_sigma-70_dom"/>
</dbReference>
<dbReference type="PANTHER" id="PTHR30603">
    <property type="entry name" value="RNA POLYMERASE SIGMA FACTOR RPO"/>
    <property type="match status" value="1"/>
</dbReference>
<dbReference type="GO" id="GO:0005737">
    <property type="term" value="C:cytoplasm"/>
    <property type="evidence" value="ECO:0007669"/>
    <property type="project" value="UniProtKB-SubCell"/>
</dbReference>
<dbReference type="Proteomes" id="UP000054770">
    <property type="component" value="Unassembled WGS sequence"/>
</dbReference>
<dbReference type="Pfam" id="PF04542">
    <property type="entry name" value="Sigma70_r2"/>
    <property type="match status" value="1"/>
</dbReference>
<dbReference type="Gene3D" id="1.10.10.10">
    <property type="entry name" value="Winged helix-like DNA-binding domain superfamily/Winged helix DNA-binding domain"/>
    <property type="match status" value="2"/>
</dbReference>
<organism evidence="9 10">
    <name type="scientific">Caballeronia choica</name>
    <dbReference type="NCBI Taxonomy" id="326476"/>
    <lineage>
        <taxon>Bacteria</taxon>
        <taxon>Pseudomonadati</taxon>
        <taxon>Pseudomonadota</taxon>
        <taxon>Betaproteobacteria</taxon>
        <taxon>Burkholderiales</taxon>
        <taxon>Burkholderiaceae</taxon>
        <taxon>Caballeronia</taxon>
    </lineage>
</organism>
<evidence type="ECO:0000256" key="1">
    <source>
        <dbReference type="ARBA" id="ARBA00023015"/>
    </source>
</evidence>
<dbReference type="PANTHER" id="PTHR30603:SF60">
    <property type="entry name" value="RNA POLYMERASE SIGMA FACTOR RPOD"/>
    <property type="match status" value="1"/>
</dbReference>
<keyword evidence="1 5" id="KW-0805">Transcription regulation</keyword>
<dbReference type="HAMAP" id="MF_00963">
    <property type="entry name" value="Sigma70_RpoD_SigA"/>
    <property type="match status" value="1"/>
</dbReference>
<proteinExistence type="inferred from homology"/>
<accession>A0A158KVC6</accession>
<evidence type="ECO:0000259" key="8">
    <source>
        <dbReference type="PROSITE" id="PS00716"/>
    </source>
</evidence>
<dbReference type="InterPro" id="IPR000943">
    <property type="entry name" value="RNA_pol_sigma70"/>
</dbReference>
<dbReference type="CDD" id="cd06171">
    <property type="entry name" value="Sigma70_r4"/>
    <property type="match status" value="1"/>
</dbReference>
<dbReference type="NCBIfam" id="NF004208">
    <property type="entry name" value="PRK05658.1"/>
    <property type="match status" value="1"/>
</dbReference>
<dbReference type="EMBL" id="FCON02000163">
    <property type="protein sequence ID" value="SAL84560.1"/>
    <property type="molecule type" value="Genomic_DNA"/>
</dbReference>
<name>A0A158KVC6_9BURK</name>
<comment type="function">
    <text evidence="5">Sigma factors are initiation factors that promote the attachment of RNA polymerase to specific initiation sites and are then released. This sigma factor is the primary sigma factor during exponential growth.</text>
</comment>
<evidence type="ECO:0000259" key="7">
    <source>
        <dbReference type="PROSITE" id="PS00715"/>
    </source>
</evidence>
<feature type="domain" description="RNA polymerase sigma-70" evidence="7">
    <location>
        <begin position="534"/>
        <end position="547"/>
    </location>
</feature>
<keyword evidence="3 5" id="KW-0238">DNA-binding</keyword>
<feature type="region of interest" description="Sigma-70 factor domain-4" evidence="5">
    <location>
        <begin position="678"/>
        <end position="731"/>
    </location>
</feature>
<dbReference type="Pfam" id="PF00140">
    <property type="entry name" value="Sigma70_r1_2"/>
    <property type="match status" value="1"/>
</dbReference>
<dbReference type="PROSITE" id="PS00716">
    <property type="entry name" value="SIGMA70_2"/>
    <property type="match status" value="1"/>
</dbReference>
<gene>
    <name evidence="5" type="primary">rpoD</name>
    <name evidence="9" type="ORF">AWB68_07351</name>
</gene>
<dbReference type="SUPFAM" id="SSF88659">
    <property type="entry name" value="Sigma3 and sigma4 domains of RNA polymerase sigma factors"/>
    <property type="match status" value="2"/>
</dbReference>
<dbReference type="InterPro" id="IPR007631">
    <property type="entry name" value="RNA_pol_sigma_70_non-ess"/>
</dbReference>
<dbReference type="GO" id="GO:0003677">
    <property type="term" value="F:DNA binding"/>
    <property type="evidence" value="ECO:0007669"/>
    <property type="project" value="UniProtKB-UniRule"/>
</dbReference>
<sequence>MKFRFLNWFSLSGRMERASETAIHLDPAAARGARRSGCLFSKERRVTKKAAKNKAVDLLPDHIDAADPALRAGVTNSQFLGSHTPDRAPDTLSTGATAQPQSAARRTKISARTDGAGVALPNQSAGDSESGRAELRALIKLGNERGFVIRGEISDCLPERLAQPDAIENVIRAFSDMGIAVVEQAPDVESLAMHDHVDTGSSDEQVEEEAVAAISGVDAEFGRSTDPVRMYMREMGTTELLTRQGEIALARRIEEARNDVIQAISSCPTTIADLLAIAGAVASGATPIEEFVDGMIDPAAAESDGISAVAEESIGREPVLAADHRDEDDDGAEAASTDLRSEILKTDALAKFAAIAEWFEKLRDAYETNGYGSDCYRTAQAAIEAELMTIRFTARTIDRLCSALRVSADEVRTIERDIARIAIDRCGVPRETFIACIRGNETTPAWLQQLVVAGHAFSGMLERNLPAISAEQQKLLVLQKRVVLPLADFRGVCRAMAVSEARLLRAKDELIEANLRLVISIAKRYVNRGMPFLDLIQEGNIGLMRAVDKFEYRRGYKFSTYATWWIRQAISRSIADQARTIRIPVHLTESINKLKRISRQILQETGREPDAAVLAERTAMREDKVRAMLRIVKEPVSLDMTVGEHDDVSVGELIEDPKAILPDDAALQASMRDAVGEALANLSSREAKILRLRFGIESGTERSLQEVGEQFEVTRERIRQIEAQALRKLRHPARSGRLRSFLDKQ</sequence>